<dbReference type="SUPFAM" id="SSF53850">
    <property type="entry name" value="Periplasmic binding protein-like II"/>
    <property type="match status" value="1"/>
</dbReference>
<dbReference type="PATRIC" id="fig|1297617.4.peg.445"/>
<dbReference type="GO" id="GO:0030313">
    <property type="term" value="C:cell envelope"/>
    <property type="evidence" value="ECO:0007669"/>
    <property type="project" value="UniProtKB-SubCell"/>
</dbReference>
<dbReference type="STRING" id="1297617.IB211_00440c"/>
<feature type="chain" id="PRO_5039252442" evidence="5">
    <location>
        <begin position="28"/>
        <end position="646"/>
    </location>
</feature>
<keyword evidence="3" id="KW-0813">Transport</keyword>
<dbReference type="Gene3D" id="3.40.190.10">
    <property type="entry name" value="Periplasmic binding protein-like II"/>
    <property type="match status" value="2"/>
</dbReference>
<reference evidence="8" key="2">
    <citation type="submission" date="2015-04" db="EMBL/GenBank/DDBJ databases">
        <title>A butyrogenic pathway from the amino acid lysine in a human gut commensal.</title>
        <authorList>
            <person name="de Vos W.M."/>
            <person name="Bui N.T.P."/>
            <person name="Plugge C.M."/>
            <person name="Ritari J."/>
        </authorList>
    </citation>
    <scope>NUCLEOTIDE SEQUENCE [LARGE SCALE GENOMIC DNA]</scope>
    <source>
        <strain evidence="8">AF211</strain>
    </source>
</reference>
<proteinExistence type="inferred from homology"/>
<dbReference type="InterPro" id="IPR030678">
    <property type="entry name" value="Peptide/Ni-bd"/>
</dbReference>
<dbReference type="InterPro" id="IPR039424">
    <property type="entry name" value="SBP_5"/>
</dbReference>
<dbReference type="KEGG" id="ibu:IB211_00440c"/>
<sequence>MKRRNRILALSLTLAMGLGLLSGCGGGSGNATPAPTGGGAASESAVYRKLYGSEVSTMNYLTTNTILEQTVGANVIDCLVEYDQYGALQPSLAESWTTNDDATVYTFKIRQGVKWVDSSGAEQGELTANDFVTAAAYVLDAAHQSGTAASYFGVVKNAEAYFNYTSYLITSENGAKTTDAEGNAIEPVDPITFEEVGVKALDDYTLEYTLEQPVPYFLSGLTYVCFMPVYGPFLEEKGDSFGAATGPDTLLYCGAYILSDFAPQQTHVYTKNASYWDKDKVYIDQIVETYNSQYNTVGPQMVKTGEIDQADIGSDILDSWLLDPNTADLVSKYRAKVDYSYFYCFNFNPTFDAEYEPENWRLAVNNENFRQSLMAGLDRVRELSVLDPNDPQSLAINSVTPPGFTNADGKEYTQFGDLAAIMARDSFDETKALEYRDAARAELEAAGCTFPVKVLVRYNPATVDWDKECAVVEQQMEGLLGSDYIDIITVAGPESNFLTEVRRSGDYAFMKCGWGADYADPQTWTDPFYGDYKYAFLTEAMEAGDPVADTVAEYRTLVEAAIAETSDMARRYELFAAAEAYLIDHALAIPFSTSQTSYQVVRLNVFETQYAPFGVSGLRYKGQHLQSDYVSMEQFEANLAAWEAAR</sequence>
<dbReference type="InterPro" id="IPR000914">
    <property type="entry name" value="SBP_5_dom"/>
</dbReference>
<feature type="domain" description="Solute-binding protein family 5" evidence="6">
    <location>
        <begin position="88"/>
        <end position="533"/>
    </location>
</feature>
<keyword evidence="8" id="KW-1185">Reference proteome</keyword>
<evidence type="ECO:0000256" key="1">
    <source>
        <dbReference type="ARBA" id="ARBA00004196"/>
    </source>
</evidence>
<comment type="subcellular location">
    <subcellularLocation>
        <location evidence="1">Cell envelope</location>
    </subcellularLocation>
</comment>
<dbReference type="Gene3D" id="3.10.105.10">
    <property type="entry name" value="Dipeptide-binding Protein, Domain 3"/>
    <property type="match status" value="1"/>
</dbReference>
<evidence type="ECO:0000313" key="7">
    <source>
        <dbReference type="EMBL" id="ALP92835.1"/>
    </source>
</evidence>
<dbReference type="EMBL" id="CP011307">
    <property type="protein sequence ID" value="ALP92835.1"/>
    <property type="molecule type" value="Genomic_DNA"/>
</dbReference>
<dbReference type="GO" id="GO:0043190">
    <property type="term" value="C:ATP-binding cassette (ABC) transporter complex"/>
    <property type="evidence" value="ECO:0007669"/>
    <property type="project" value="InterPro"/>
</dbReference>
<keyword evidence="4 5" id="KW-0732">Signal</keyword>
<dbReference type="Proteomes" id="UP000064844">
    <property type="component" value="Chromosome"/>
</dbReference>
<evidence type="ECO:0000256" key="5">
    <source>
        <dbReference type="SAM" id="SignalP"/>
    </source>
</evidence>
<name>A0A0S2W0E8_9FIRM</name>
<organism evidence="7 8">
    <name type="scientific">Intestinimonas butyriciproducens</name>
    <dbReference type="NCBI Taxonomy" id="1297617"/>
    <lineage>
        <taxon>Bacteria</taxon>
        <taxon>Bacillati</taxon>
        <taxon>Bacillota</taxon>
        <taxon>Clostridia</taxon>
        <taxon>Eubacteriales</taxon>
        <taxon>Intestinimonas</taxon>
    </lineage>
</organism>
<dbReference type="CDD" id="cd08504">
    <property type="entry name" value="PBP2_OppA"/>
    <property type="match status" value="1"/>
</dbReference>
<evidence type="ECO:0000256" key="4">
    <source>
        <dbReference type="ARBA" id="ARBA00022729"/>
    </source>
</evidence>
<comment type="similarity">
    <text evidence="2">Belongs to the bacterial solute-binding protein 5 family.</text>
</comment>
<dbReference type="GO" id="GO:0015833">
    <property type="term" value="P:peptide transport"/>
    <property type="evidence" value="ECO:0007669"/>
    <property type="project" value="TreeGrafter"/>
</dbReference>
<reference evidence="7 8" key="1">
    <citation type="journal article" date="2015" name="Nat. Commun.">
        <title>Production of butyrate from lysine and the Amadori product fructoselysine by a human gut commensal.</title>
        <authorList>
            <person name="Bui T.P."/>
            <person name="Ritari J."/>
            <person name="Boeren S."/>
            <person name="de Waard P."/>
            <person name="Plugge C.M."/>
            <person name="de Vos W.M."/>
        </authorList>
    </citation>
    <scope>NUCLEOTIDE SEQUENCE [LARGE SCALE GENOMIC DNA]</scope>
    <source>
        <strain evidence="7 8">AF211</strain>
    </source>
</reference>
<dbReference type="PIRSF" id="PIRSF002741">
    <property type="entry name" value="MppA"/>
    <property type="match status" value="1"/>
</dbReference>
<dbReference type="GO" id="GO:0042597">
    <property type="term" value="C:periplasmic space"/>
    <property type="evidence" value="ECO:0007669"/>
    <property type="project" value="UniProtKB-ARBA"/>
</dbReference>
<dbReference type="RefSeq" id="WP_058116950.1">
    <property type="nucleotide sequence ID" value="NZ_CP011307.1"/>
</dbReference>
<dbReference type="PANTHER" id="PTHR30290:SF10">
    <property type="entry name" value="PERIPLASMIC OLIGOPEPTIDE-BINDING PROTEIN-RELATED"/>
    <property type="match status" value="1"/>
</dbReference>
<protein>
    <submittedName>
        <fullName evidence="7">Oligopeptide ABC transporter, periplasmic oligopeptide-binding protein OppA</fullName>
    </submittedName>
</protein>
<evidence type="ECO:0000313" key="8">
    <source>
        <dbReference type="Proteomes" id="UP000064844"/>
    </source>
</evidence>
<dbReference type="Pfam" id="PF00496">
    <property type="entry name" value="SBP_bac_5"/>
    <property type="match status" value="1"/>
</dbReference>
<dbReference type="eggNOG" id="COG4166">
    <property type="taxonomic scope" value="Bacteria"/>
</dbReference>
<dbReference type="AlphaFoldDB" id="A0A0S2W0E8"/>
<dbReference type="GO" id="GO:1904680">
    <property type="term" value="F:peptide transmembrane transporter activity"/>
    <property type="evidence" value="ECO:0007669"/>
    <property type="project" value="TreeGrafter"/>
</dbReference>
<dbReference type="PANTHER" id="PTHR30290">
    <property type="entry name" value="PERIPLASMIC BINDING COMPONENT OF ABC TRANSPORTER"/>
    <property type="match status" value="1"/>
</dbReference>
<feature type="signal peptide" evidence="5">
    <location>
        <begin position="1"/>
        <end position="27"/>
    </location>
</feature>
<evidence type="ECO:0000256" key="3">
    <source>
        <dbReference type="ARBA" id="ARBA00022448"/>
    </source>
</evidence>
<gene>
    <name evidence="7" type="ORF">IB211_00440c</name>
</gene>
<evidence type="ECO:0000256" key="2">
    <source>
        <dbReference type="ARBA" id="ARBA00005695"/>
    </source>
</evidence>
<dbReference type="PROSITE" id="PS51257">
    <property type="entry name" value="PROKAR_LIPOPROTEIN"/>
    <property type="match status" value="1"/>
</dbReference>
<evidence type="ECO:0000259" key="6">
    <source>
        <dbReference type="Pfam" id="PF00496"/>
    </source>
</evidence>
<dbReference type="Gene3D" id="3.90.76.10">
    <property type="entry name" value="Dipeptide-binding Protein, Domain 1"/>
    <property type="match status" value="1"/>
</dbReference>
<accession>A0A0S2W0E8</accession>